<name>A0A1F5JRA5_9BACT</name>
<reference evidence="2 3" key="1">
    <citation type="journal article" date="2016" name="Nat. Commun.">
        <title>Thousands of microbial genomes shed light on interconnected biogeochemical processes in an aquifer system.</title>
        <authorList>
            <person name="Anantharaman K."/>
            <person name="Brown C.T."/>
            <person name="Hug L.A."/>
            <person name="Sharon I."/>
            <person name="Castelle C.J."/>
            <person name="Probst A.J."/>
            <person name="Thomas B.C."/>
            <person name="Singh A."/>
            <person name="Wilkins M.J."/>
            <person name="Karaoz U."/>
            <person name="Brodie E.L."/>
            <person name="Williams K.H."/>
            <person name="Hubbard S.S."/>
            <person name="Banfield J.F."/>
        </authorList>
    </citation>
    <scope>NUCLEOTIDE SEQUENCE [LARGE SCALE GENOMIC DNA]</scope>
</reference>
<comment type="caution">
    <text evidence="2">The sequence shown here is derived from an EMBL/GenBank/DDBJ whole genome shotgun (WGS) entry which is preliminary data.</text>
</comment>
<evidence type="ECO:0000313" key="3">
    <source>
        <dbReference type="Proteomes" id="UP000176902"/>
    </source>
</evidence>
<feature type="transmembrane region" description="Helical" evidence="1">
    <location>
        <begin position="64"/>
        <end position="89"/>
    </location>
</feature>
<proteinExistence type="predicted"/>
<keyword evidence="1" id="KW-0812">Transmembrane</keyword>
<evidence type="ECO:0000313" key="2">
    <source>
        <dbReference type="EMBL" id="OGE31171.1"/>
    </source>
</evidence>
<evidence type="ECO:0000256" key="1">
    <source>
        <dbReference type="SAM" id="Phobius"/>
    </source>
</evidence>
<feature type="transmembrane region" description="Helical" evidence="1">
    <location>
        <begin position="101"/>
        <end position="127"/>
    </location>
</feature>
<organism evidence="2 3">
    <name type="scientific">Candidatus Daviesbacteria bacterium RIFCSPHIGHO2_02_FULL_36_13</name>
    <dbReference type="NCBI Taxonomy" id="1797768"/>
    <lineage>
        <taxon>Bacteria</taxon>
        <taxon>Candidatus Daviesiibacteriota</taxon>
    </lineage>
</organism>
<protein>
    <submittedName>
        <fullName evidence="2">Uncharacterized protein</fullName>
    </submittedName>
</protein>
<keyword evidence="1" id="KW-0472">Membrane</keyword>
<dbReference type="AlphaFoldDB" id="A0A1F5JRA5"/>
<dbReference type="Proteomes" id="UP000176902">
    <property type="component" value="Unassembled WGS sequence"/>
</dbReference>
<keyword evidence="1" id="KW-1133">Transmembrane helix</keyword>
<dbReference type="EMBL" id="MFCV01000043">
    <property type="protein sequence ID" value="OGE31171.1"/>
    <property type="molecule type" value="Genomic_DNA"/>
</dbReference>
<sequence length="180" mass="21105">MSGINAKLQKTKVFQKKMSSTQFWTGMLVPQLIKWVNPYLKRYFKLAEIDNKAKTRVFSKTYPAYFGFLYSLWFMVLFSTGFIVLIWFMTSGPTLFAGKSYAVPVFLGFINMIGVWFIAGATLNFVFWQISSENFRDYIKFRQIKSGWAFYINQQIITLFKIGIIYYIVTSPLIAYLLIR</sequence>
<gene>
    <name evidence="2" type="ORF">A3C59_04155</name>
</gene>
<accession>A0A1F5JRA5</accession>
<feature type="transmembrane region" description="Helical" evidence="1">
    <location>
        <begin position="148"/>
        <end position="169"/>
    </location>
</feature>